<gene>
    <name evidence="2" type="ORF">VIS19158_22644</name>
</gene>
<accession>F9RQ01</accession>
<reference evidence="2 3" key="1">
    <citation type="journal article" date="2012" name="Int. J. Syst. Evol. Microbiol.">
        <title>Vibrio caribbeanicus sp. nov., isolated from the marine sponge Scleritoderma cyanea.</title>
        <authorList>
            <person name="Hoffmann M."/>
            <person name="Monday S.R."/>
            <person name="Allard M.W."/>
            <person name="Strain E.A."/>
            <person name="Whittaker P."/>
            <person name="Naum M."/>
            <person name="McCarthy P.J."/>
            <person name="Lopez J.V."/>
            <person name="Fischer M."/>
            <person name="Brown E.W."/>
        </authorList>
    </citation>
    <scope>NUCLEOTIDE SEQUENCE [LARGE SCALE GENOMIC DNA]</scope>
    <source>
        <strain evidence="2 3">LMG 19158</strain>
    </source>
</reference>
<dbReference type="Proteomes" id="UP000004349">
    <property type="component" value="Unassembled WGS sequence"/>
</dbReference>
<dbReference type="EMBL" id="AFWE01000154">
    <property type="protein sequence ID" value="EGU34787.1"/>
    <property type="molecule type" value="Genomic_DNA"/>
</dbReference>
<keyword evidence="1" id="KW-1133">Transmembrane helix</keyword>
<keyword evidence="1" id="KW-0472">Membrane</keyword>
<comment type="caution">
    <text evidence="2">The sequence shown here is derived from an EMBL/GenBank/DDBJ whole genome shotgun (WGS) entry which is preliminary data.</text>
</comment>
<evidence type="ECO:0000256" key="1">
    <source>
        <dbReference type="SAM" id="Phobius"/>
    </source>
</evidence>
<dbReference type="AlphaFoldDB" id="F9RQ01"/>
<organism evidence="2 3">
    <name type="scientific">Vibrio scophthalmi LMG 19158</name>
    <dbReference type="NCBI Taxonomy" id="870967"/>
    <lineage>
        <taxon>Bacteria</taxon>
        <taxon>Pseudomonadati</taxon>
        <taxon>Pseudomonadota</taxon>
        <taxon>Gammaproteobacteria</taxon>
        <taxon>Vibrionales</taxon>
        <taxon>Vibrionaceae</taxon>
        <taxon>Vibrio</taxon>
    </lineage>
</organism>
<dbReference type="RefSeq" id="WP_005596258.1">
    <property type="nucleotide sequence ID" value="NZ_AFWE01000154.1"/>
</dbReference>
<name>F9RQ01_9VIBR</name>
<keyword evidence="1" id="KW-0812">Transmembrane</keyword>
<sequence>MFKKTVINHPKKIIFSAISLIILWCGRALFPMIFLWGDNIRITFTLPDNIKLDVISAEYSSSKCKLYSIGTGEWLDLKKDYEYRAKEISENKYVVDIYFNDYSLCQWTIESVYWEVQYKDIKKAYPQVSEENGGRGSEFPGYGYSRLNGNKWGETREGEDTIFITHYVSPVRKFAHEDEYIMRVPDGEVMLFKTDYYEKDGEFGFRTRHIEYRIVVEEPSFESIEVIE</sequence>
<evidence type="ECO:0000313" key="3">
    <source>
        <dbReference type="Proteomes" id="UP000004349"/>
    </source>
</evidence>
<feature type="transmembrane region" description="Helical" evidence="1">
    <location>
        <begin position="12"/>
        <end position="36"/>
    </location>
</feature>
<proteinExistence type="predicted"/>
<evidence type="ECO:0000313" key="2">
    <source>
        <dbReference type="EMBL" id="EGU34787.1"/>
    </source>
</evidence>
<protein>
    <submittedName>
        <fullName evidence="2">Uncharacterized protein</fullName>
    </submittedName>
</protein>